<dbReference type="HOGENOM" id="CLU_2541512_0_0_9"/>
<reference evidence="2" key="2">
    <citation type="submission" date="2012-10" db="EMBL/GenBank/DDBJ databases">
        <title>Improved high-quality draft of Thermaerobacter subterraneus C21, DSM 13965.</title>
        <authorList>
            <consortium name="DOE Joint Genome Institute"/>
            <person name="Eisen J."/>
            <person name="Huntemann M."/>
            <person name="Wei C.-L."/>
            <person name="Han J."/>
            <person name="Detter J.C."/>
            <person name="Han C."/>
            <person name="Tapia R."/>
            <person name="Chen A."/>
            <person name="Kyrpides N."/>
            <person name="Mavromatis K."/>
            <person name="Markowitz V."/>
            <person name="Szeto E."/>
            <person name="Ivanova N."/>
            <person name="Mikhailova N."/>
            <person name="Ovchinnikova G."/>
            <person name="Pagani I."/>
            <person name="Pati A."/>
            <person name="Goodwin L."/>
            <person name="Nordberg H.P."/>
            <person name="Cantor M.N."/>
            <person name="Hua S.X."/>
            <person name="Woyke T."/>
            <person name="Eisen J."/>
            <person name="Klenk H.-P."/>
        </authorList>
    </citation>
    <scope>NUCLEOTIDE SEQUENCE [LARGE SCALE GENOMIC DNA]</scope>
    <source>
        <strain evidence="2">DSM 13965</strain>
    </source>
</reference>
<accession>K6Q2E6</accession>
<dbReference type="AlphaFoldDB" id="K6Q2E6"/>
<dbReference type="RefSeq" id="WP_006903391.1">
    <property type="nucleotide sequence ID" value="NZ_JH976535.1"/>
</dbReference>
<feature type="transmembrane region" description="Helical" evidence="1">
    <location>
        <begin position="18"/>
        <end position="39"/>
    </location>
</feature>
<evidence type="ECO:0000256" key="1">
    <source>
        <dbReference type="SAM" id="Phobius"/>
    </source>
</evidence>
<dbReference type="EMBL" id="AENY02000002">
    <property type="protein sequence ID" value="EKP95378.1"/>
    <property type="molecule type" value="Genomic_DNA"/>
</dbReference>
<name>K6Q2E6_9FIRM</name>
<comment type="caution">
    <text evidence="2">The sequence shown here is derived from an EMBL/GenBank/DDBJ whole genome shotgun (WGS) entry which is preliminary data.</text>
</comment>
<keyword evidence="1" id="KW-0472">Membrane</keyword>
<proteinExistence type="predicted"/>
<keyword evidence="1" id="KW-0812">Transmembrane</keyword>
<feature type="transmembrane region" description="Helical" evidence="1">
    <location>
        <begin position="45"/>
        <end position="66"/>
    </location>
</feature>
<protein>
    <submittedName>
        <fullName evidence="2">Uncharacterized protein</fullName>
    </submittedName>
</protein>
<keyword evidence="1" id="KW-1133">Transmembrane helix</keyword>
<keyword evidence="3" id="KW-1185">Reference proteome</keyword>
<sequence>MNPTPQVVTFRTPTAKAVATLACGLLMTAVTGFVLLQPVPLVVKVVGWVGIVFFGTCTILALRAVLWPNPTGRPRNGRPNDNR</sequence>
<gene>
    <name evidence="2" type="ORF">ThesuDRAFT_01129</name>
</gene>
<dbReference type="Proteomes" id="UP000005710">
    <property type="component" value="Unassembled WGS sequence"/>
</dbReference>
<evidence type="ECO:0000313" key="2">
    <source>
        <dbReference type="EMBL" id="EKP95378.1"/>
    </source>
</evidence>
<organism evidence="2 3">
    <name type="scientific">Thermaerobacter subterraneus DSM 13965</name>
    <dbReference type="NCBI Taxonomy" id="867903"/>
    <lineage>
        <taxon>Bacteria</taxon>
        <taxon>Bacillati</taxon>
        <taxon>Bacillota</taxon>
        <taxon>Clostridia</taxon>
        <taxon>Eubacteriales</taxon>
        <taxon>Clostridiales Family XVII. Incertae Sedis</taxon>
        <taxon>Thermaerobacter</taxon>
    </lineage>
</organism>
<evidence type="ECO:0000313" key="3">
    <source>
        <dbReference type="Proteomes" id="UP000005710"/>
    </source>
</evidence>
<reference evidence="2" key="1">
    <citation type="submission" date="2010-10" db="EMBL/GenBank/DDBJ databases">
        <authorList>
            <consortium name="US DOE Joint Genome Institute (JGI-PGF)"/>
            <person name="Lucas S."/>
            <person name="Copeland A."/>
            <person name="Lapidus A."/>
            <person name="Bruce D."/>
            <person name="Goodwin L."/>
            <person name="Pitluck S."/>
            <person name="Kyrpides N."/>
            <person name="Mavromatis K."/>
            <person name="Detter J.C."/>
            <person name="Han C."/>
            <person name="Land M."/>
            <person name="Hauser L."/>
            <person name="Markowitz V."/>
            <person name="Cheng J.-F."/>
            <person name="Hugenholtz P."/>
            <person name="Woyke T."/>
            <person name="Wu D."/>
            <person name="Pukall R."/>
            <person name="Wahrenburg C."/>
            <person name="Brambilla E."/>
            <person name="Klenk H.-P."/>
            <person name="Eisen J.A."/>
        </authorList>
    </citation>
    <scope>NUCLEOTIDE SEQUENCE [LARGE SCALE GENOMIC DNA]</scope>
    <source>
        <strain evidence="2">DSM 13965</strain>
    </source>
</reference>